<gene>
    <name evidence="2" type="ORF">NDU88_006819</name>
</gene>
<dbReference type="Proteomes" id="UP001066276">
    <property type="component" value="Chromosome 7"/>
</dbReference>
<feature type="region of interest" description="Disordered" evidence="1">
    <location>
        <begin position="1"/>
        <end position="40"/>
    </location>
</feature>
<proteinExistence type="predicted"/>
<reference evidence="2" key="1">
    <citation type="journal article" date="2022" name="bioRxiv">
        <title>Sequencing and chromosome-scale assembly of the giantPleurodeles waltlgenome.</title>
        <authorList>
            <person name="Brown T."/>
            <person name="Elewa A."/>
            <person name="Iarovenko S."/>
            <person name="Subramanian E."/>
            <person name="Araus A.J."/>
            <person name="Petzold A."/>
            <person name="Susuki M."/>
            <person name="Suzuki K.-i.T."/>
            <person name="Hayashi T."/>
            <person name="Toyoda A."/>
            <person name="Oliveira C."/>
            <person name="Osipova E."/>
            <person name="Leigh N.D."/>
            <person name="Simon A."/>
            <person name="Yun M.H."/>
        </authorList>
    </citation>
    <scope>NUCLEOTIDE SEQUENCE</scope>
    <source>
        <strain evidence="2">20211129_DDA</strain>
        <tissue evidence="2">Liver</tissue>
    </source>
</reference>
<accession>A0AAV7PMZ6</accession>
<evidence type="ECO:0000256" key="1">
    <source>
        <dbReference type="SAM" id="MobiDB-lite"/>
    </source>
</evidence>
<evidence type="ECO:0000313" key="2">
    <source>
        <dbReference type="EMBL" id="KAJ1128440.1"/>
    </source>
</evidence>
<organism evidence="2 3">
    <name type="scientific">Pleurodeles waltl</name>
    <name type="common">Iberian ribbed newt</name>
    <dbReference type="NCBI Taxonomy" id="8319"/>
    <lineage>
        <taxon>Eukaryota</taxon>
        <taxon>Metazoa</taxon>
        <taxon>Chordata</taxon>
        <taxon>Craniata</taxon>
        <taxon>Vertebrata</taxon>
        <taxon>Euteleostomi</taxon>
        <taxon>Amphibia</taxon>
        <taxon>Batrachia</taxon>
        <taxon>Caudata</taxon>
        <taxon>Salamandroidea</taxon>
        <taxon>Salamandridae</taxon>
        <taxon>Pleurodelinae</taxon>
        <taxon>Pleurodeles</taxon>
    </lineage>
</organism>
<dbReference type="AlphaFoldDB" id="A0AAV7PMZ6"/>
<comment type="caution">
    <text evidence="2">The sequence shown here is derived from an EMBL/GenBank/DDBJ whole genome shotgun (WGS) entry which is preliminary data.</text>
</comment>
<evidence type="ECO:0000313" key="3">
    <source>
        <dbReference type="Proteomes" id="UP001066276"/>
    </source>
</evidence>
<protein>
    <submittedName>
        <fullName evidence="2">Uncharacterized protein</fullName>
    </submittedName>
</protein>
<dbReference type="EMBL" id="JANPWB010000011">
    <property type="protein sequence ID" value="KAJ1128440.1"/>
    <property type="molecule type" value="Genomic_DNA"/>
</dbReference>
<keyword evidence="3" id="KW-1185">Reference proteome</keyword>
<name>A0AAV7PMZ6_PLEWA</name>
<sequence length="72" mass="7969">MRRATEAVSRLRGADAGARHASPRAGREEQRWRRRPRGRSPVALSCSLELRGLAGAKYRVPGWWGPGQGANF</sequence>